<dbReference type="EMBL" id="SODP01000001">
    <property type="protein sequence ID" value="TDW77124.1"/>
    <property type="molecule type" value="Genomic_DNA"/>
</dbReference>
<feature type="transmembrane region" description="Helical" evidence="8">
    <location>
        <begin position="34"/>
        <end position="55"/>
    </location>
</feature>
<dbReference type="GO" id="GO:0008961">
    <property type="term" value="F:phosphatidylglycerol-prolipoprotein diacylglyceryl transferase activity"/>
    <property type="evidence" value="ECO:0007669"/>
    <property type="project" value="InterPro"/>
</dbReference>
<dbReference type="RefSeq" id="WP_134101211.1">
    <property type="nucleotide sequence ID" value="NZ_SODP01000001.1"/>
</dbReference>
<gene>
    <name evidence="9" type="ORF">EV653_2288</name>
</gene>
<dbReference type="OrthoDB" id="871140at2"/>
<dbReference type="GO" id="GO:0042158">
    <property type="term" value="P:lipoprotein biosynthetic process"/>
    <property type="evidence" value="ECO:0007669"/>
    <property type="project" value="InterPro"/>
</dbReference>
<feature type="transmembrane region" description="Helical" evidence="8">
    <location>
        <begin position="234"/>
        <end position="252"/>
    </location>
</feature>
<dbReference type="Proteomes" id="UP000295146">
    <property type="component" value="Unassembled WGS sequence"/>
</dbReference>
<evidence type="ECO:0000256" key="4">
    <source>
        <dbReference type="ARBA" id="ARBA00022692"/>
    </source>
</evidence>
<feature type="transmembrane region" description="Helical" evidence="8">
    <location>
        <begin position="258"/>
        <end position="275"/>
    </location>
</feature>
<comment type="caution">
    <text evidence="9">The sequence shown here is derived from an EMBL/GenBank/DDBJ whole genome shotgun (WGS) entry which is preliminary data.</text>
</comment>
<dbReference type="PANTHER" id="PTHR30589:SF0">
    <property type="entry name" value="PHOSPHATIDYLGLYCEROL--PROLIPOPROTEIN DIACYLGLYCERYL TRANSFERASE"/>
    <property type="match status" value="1"/>
</dbReference>
<proteinExistence type="inferred from homology"/>
<evidence type="ECO:0000256" key="1">
    <source>
        <dbReference type="ARBA" id="ARBA00007150"/>
    </source>
</evidence>
<keyword evidence="10" id="KW-1185">Reference proteome</keyword>
<protein>
    <submittedName>
        <fullName evidence="9">Prolipoprotein diacylglyceryltransferase</fullName>
    </submittedName>
</protein>
<accession>A0A4R8CM68</accession>
<sequence length="416" mass="43345">MTGGPRSTTWISARRQFAGADPALLRLGGRRVPLFRSIGIAGYYGALLVALLAGLRAGVHPVVVLGLSAAAAASFFGWALLRRAITGRESLVLLEHVWVAGLAVAGFCWAAGADVLRGLDVLCCGLTVFLAAGRIGCFSVGCCYGVPAAFGTTYPPGAGLPARLAGVRLLPVQLIEAAGILFIGVVALAVAGGRPGTATIWFLLSYAVVRFGTEGLRGDDRPMVAGLSGRRWMCVIQAIGAGVLAYVVLPGIDSRSLTASGFVLGATAVAGLVLTRMRRPSPLTRADALDETWSLIERLARTPGLSNQPVLDTTRDGVRVAVSLLVADGPPYDEPVDVHVSLSAPDRTQAELVAVGDALAGRAVQPGEWAVHLRLDGARLGLATIAEPARFGPDRRRMDQTPRPVTPYAEGYFGPG</sequence>
<feature type="transmembrane region" description="Helical" evidence="8">
    <location>
        <begin position="167"/>
        <end position="190"/>
    </location>
</feature>
<keyword evidence="5 8" id="KW-1133">Transmembrane helix</keyword>
<feature type="region of interest" description="Disordered" evidence="7">
    <location>
        <begin position="393"/>
        <end position="416"/>
    </location>
</feature>
<evidence type="ECO:0000256" key="8">
    <source>
        <dbReference type="SAM" id="Phobius"/>
    </source>
</evidence>
<feature type="transmembrane region" description="Helical" evidence="8">
    <location>
        <begin position="93"/>
        <end position="112"/>
    </location>
</feature>
<dbReference type="GO" id="GO:0005886">
    <property type="term" value="C:plasma membrane"/>
    <property type="evidence" value="ECO:0007669"/>
    <property type="project" value="InterPro"/>
</dbReference>
<evidence type="ECO:0000313" key="9">
    <source>
        <dbReference type="EMBL" id="TDW77124.1"/>
    </source>
</evidence>
<evidence type="ECO:0000256" key="6">
    <source>
        <dbReference type="ARBA" id="ARBA00023136"/>
    </source>
</evidence>
<evidence type="ECO:0000256" key="5">
    <source>
        <dbReference type="ARBA" id="ARBA00022989"/>
    </source>
</evidence>
<evidence type="ECO:0000313" key="10">
    <source>
        <dbReference type="Proteomes" id="UP000295146"/>
    </source>
</evidence>
<keyword evidence="3" id="KW-0808">Transferase</keyword>
<feature type="transmembrane region" description="Helical" evidence="8">
    <location>
        <begin position="118"/>
        <end position="146"/>
    </location>
</feature>
<feature type="transmembrane region" description="Helical" evidence="8">
    <location>
        <begin position="196"/>
        <end position="213"/>
    </location>
</feature>
<dbReference type="AlphaFoldDB" id="A0A4R8CM68"/>
<dbReference type="PANTHER" id="PTHR30589">
    <property type="entry name" value="PROLIPOPROTEIN DIACYLGLYCERYL TRANSFERASE"/>
    <property type="match status" value="1"/>
</dbReference>
<comment type="similarity">
    <text evidence="1">Belongs to the Lgt family.</text>
</comment>
<evidence type="ECO:0000256" key="7">
    <source>
        <dbReference type="SAM" id="MobiDB-lite"/>
    </source>
</evidence>
<reference evidence="9 10" key="1">
    <citation type="submission" date="2019-03" db="EMBL/GenBank/DDBJ databases">
        <title>Genomic Encyclopedia of Type Strains, Phase III (KMG-III): the genomes of soil and plant-associated and newly described type strains.</title>
        <authorList>
            <person name="Whitman W."/>
        </authorList>
    </citation>
    <scope>NUCLEOTIDE SEQUENCE [LARGE SCALE GENOMIC DNA]</scope>
    <source>
        <strain evidence="9 10">VKM Ac-2573</strain>
    </source>
</reference>
<evidence type="ECO:0000256" key="3">
    <source>
        <dbReference type="ARBA" id="ARBA00022679"/>
    </source>
</evidence>
<name>A0A4R8CM68_9ACTN</name>
<dbReference type="InterPro" id="IPR001640">
    <property type="entry name" value="Lgt"/>
</dbReference>
<keyword evidence="6 8" id="KW-0472">Membrane</keyword>
<organism evidence="9 10">
    <name type="scientific">Kribbella pratensis</name>
    <dbReference type="NCBI Taxonomy" id="2512112"/>
    <lineage>
        <taxon>Bacteria</taxon>
        <taxon>Bacillati</taxon>
        <taxon>Actinomycetota</taxon>
        <taxon>Actinomycetes</taxon>
        <taxon>Propionibacteriales</taxon>
        <taxon>Kribbellaceae</taxon>
        <taxon>Kribbella</taxon>
    </lineage>
</organism>
<evidence type="ECO:0000256" key="2">
    <source>
        <dbReference type="ARBA" id="ARBA00022475"/>
    </source>
</evidence>
<keyword evidence="2" id="KW-1003">Cell membrane</keyword>
<feature type="transmembrane region" description="Helical" evidence="8">
    <location>
        <begin position="61"/>
        <end position="81"/>
    </location>
</feature>
<keyword evidence="4 8" id="KW-0812">Transmembrane</keyword>
<dbReference type="Pfam" id="PF01790">
    <property type="entry name" value="LGT"/>
    <property type="match status" value="1"/>
</dbReference>